<organism evidence="1 2">
    <name type="scientific">Haematococcus lacustris</name>
    <name type="common">Green alga</name>
    <name type="synonym">Haematococcus pluvialis</name>
    <dbReference type="NCBI Taxonomy" id="44745"/>
    <lineage>
        <taxon>Eukaryota</taxon>
        <taxon>Viridiplantae</taxon>
        <taxon>Chlorophyta</taxon>
        <taxon>core chlorophytes</taxon>
        <taxon>Chlorophyceae</taxon>
        <taxon>CS clade</taxon>
        <taxon>Chlamydomonadales</taxon>
        <taxon>Haematococcaceae</taxon>
        <taxon>Haematococcus</taxon>
    </lineage>
</organism>
<accession>A0A6A0A115</accession>
<reference evidence="1 2" key="1">
    <citation type="submission" date="2020-02" db="EMBL/GenBank/DDBJ databases">
        <title>Draft genome sequence of Haematococcus lacustris strain NIES-144.</title>
        <authorList>
            <person name="Morimoto D."/>
            <person name="Nakagawa S."/>
            <person name="Yoshida T."/>
            <person name="Sawayama S."/>
        </authorList>
    </citation>
    <scope>NUCLEOTIDE SEQUENCE [LARGE SCALE GENOMIC DNA]</scope>
    <source>
        <strain evidence="1 2">NIES-144</strain>
    </source>
</reference>
<dbReference type="Proteomes" id="UP000485058">
    <property type="component" value="Unassembled WGS sequence"/>
</dbReference>
<proteinExistence type="predicted"/>
<protein>
    <submittedName>
        <fullName evidence="1">Uncharacterized protein</fullName>
    </submittedName>
</protein>
<sequence length="63" mass="6816">RAWETIGAVGCRGAGTKRVQARGHFRQVVGVRGGGSRATRAENLADVGGPLRMLFRARARQRL</sequence>
<evidence type="ECO:0000313" key="2">
    <source>
        <dbReference type="Proteomes" id="UP000485058"/>
    </source>
</evidence>
<dbReference type="AlphaFoldDB" id="A0A6A0A115"/>
<name>A0A6A0A115_HAELA</name>
<evidence type="ECO:0000313" key="1">
    <source>
        <dbReference type="EMBL" id="GFH24668.1"/>
    </source>
</evidence>
<feature type="non-terminal residue" evidence="1">
    <location>
        <position position="1"/>
    </location>
</feature>
<dbReference type="EMBL" id="BLLF01002600">
    <property type="protein sequence ID" value="GFH24668.1"/>
    <property type="molecule type" value="Genomic_DNA"/>
</dbReference>
<feature type="non-terminal residue" evidence="1">
    <location>
        <position position="63"/>
    </location>
</feature>
<gene>
    <name evidence="1" type="ORF">HaLaN_22509</name>
</gene>
<keyword evidence="2" id="KW-1185">Reference proteome</keyword>
<comment type="caution">
    <text evidence="1">The sequence shown here is derived from an EMBL/GenBank/DDBJ whole genome shotgun (WGS) entry which is preliminary data.</text>
</comment>